<feature type="region of interest" description="Disordered" evidence="1">
    <location>
        <begin position="81"/>
        <end position="125"/>
    </location>
</feature>
<feature type="region of interest" description="Disordered" evidence="1">
    <location>
        <begin position="278"/>
        <end position="298"/>
    </location>
</feature>
<dbReference type="InterPro" id="IPR043502">
    <property type="entry name" value="DNA/RNA_pol_sf"/>
</dbReference>
<evidence type="ECO:0000313" key="3">
    <source>
        <dbReference type="EMBL" id="MPC77030.1"/>
    </source>
</evidence>
<evidence type="ECO:0000259" key="2">
    <source>
        <dbReference type="PROSITE" id="PS50878"/>
    </source>
</evidence>
<comment type="caution">
    <text evidence="3">The sequence shown here is derived from an EMBL/GenBank/DDBJ whole genome shotgun (WGS) entry which is preliminary data.</text>
</comment>
<dbReference type="InterPro" id="IPR043128">
    <property type="entry name" value="Rev_trsase/Diguanyl_cyclase"/>
</dbReference>
<name>A0A5B7HX37_PORTR</name>
<dbReference type="InterPro" id="IPR000477">
    <property type="entry name" value="RT_dom"/>
</dbReference>
<organism evidence="3 4">
    <name type="scientific">Portunus trituberculatus</name>
    <name type="common">Swimming crab</name>
    <name type="synonym">Neptunus trituberculatus</name>
    <dbReference type="NCBI Taxonomy" id="210409"/>
    <lineage>
        <taxon>Eukaryota</taxon>
        <taxon>Metazoa</taxon>
        <taxon>Ecdysozoa</taxon>
        <taxon>Arthropoda</taxon>
        <taxon>Crustacea</taxon>
        <taxon>Multicrustacea</taxon>
        <taxon>Malacostraca</taxon>
        <taxon>Eumalacostraca</taxon>
        <taxon>Eucarida</taxon>
        <taxon>Decapoda</taxon>
        <taxon>Pleocyemata</taxon>
        <taxon>Brachyura</taxon>
        <taxon>Eubrachyura</taxon>
        <taxon>Portunoidea</taxon>
        <taxon>Portunidae</taxon>
        <taxon>Portuninae</taxon>
        <taxon>Portunus</taxon>
    </lineage>
</organism>
<accession>A0A5B7HX37</accession>
<gene>
    <name evidence="3" type="ORF">E2C01_071469</name>
</gene>
<dbReference type="GO" id="GO:0071897">
    <property type="term" value="P:DNA biosynthetic process"/>
    <property type="evidence" value="ECO:0007669"/>
    <property type="project" value="UniProtKB-ARBA"/>
</dbReference>
<dbReference type="PROSITE" id="PS50878">
    <property type="entry name" value="RT_POL"/>
    <property type="match status" value="1"/>
</dbReference>
<sequence>MSFDNGTPQGSLLSPYLFNTLMEELVFLPLGSNTKLISYADDIAIVTKGPHHLQKAQNAIAAVFEKYSALGLKINLTKTKAKQTPTPAQDTAKQHRVDTLPSVPGDLDRRQAQFPTTRPHNSERTFQNRVRHRLKVLRAITAIEGGADFQVLKTFYLQGIRSIIDYAATILATIPPSQIEHLAKRGSSDDNGGTMMDKTLQPEGRDCNRTNSLSCPRDEHNSPGQESLTRKSTITRVHQSFAQNEDLFRKKTWAHKAAQGIKSLKLGALFLTRATDAPHPDYTEKKLHGRLPATASHL</sequence>
<feature type="region of interest" description="Disordered" evidence="1">
    <location>
        <begin position="182"/>
        <end position="233"/>
    </location>
</feature>
<feature type="domain" description="Reverse transcriptase" evidence="2">
    <location>
        <begin position="1"/>
        <end position="93"/>
    </location>
</feature>
<evidence type="ECO:0000313" key="4">
    <source>
        <dbReference type="Proteomes" id="UP000324222"/>
    </source>
</evidence>
<dbReference type="Proteomes" id="UP000324222">
    <property type="component" value="Unassembled WGS sequence"/>
</dbReference>
<reference evidence="3 4" key="1">
    <citation type="submission" date="2019-05" db="EMBL/GenBank/DDBJ databases">
        <title>Another draft genome of Portunus trituberculatus and its Hox gene families provides insights of decapod evolution.</title>
        <authorList>
            <person name="Jeong J.-H."/>
            <person name="Song I."/>
            <person name="Kim S."/>
            <person name="Choi T."/>
            <person name="Kim D."/>
            <person name="Ryu S."/>
            <person name="Kim W."/>
        </authorList>
    </citation>
    <scope>NUCLEOTIDE SEQUENCE [LARGE SCALE GENOMIC DNA]</scope>
    <source>
        <tissue evidence="3">Muscle</tissue>
    </source>
</reference>
<feature type="compositionally biased region" description="Polar residues" evidence="1">
    <location>
        <begin position="222"/>
        <end position="233"/>
    </location>
</feature>
<dbReference type="SUPFAM" id="SSF56672">
    <property type="entry name" value="DNA/RNA polymerases"/>
    <property type="match status" value="1"/>
</dbReference>
<keyword evidence="4" id="KW-1185">Reference proteome</keyword>
<dbReference type="Pfam" id="PF00078">
    <property type="entry name" value="RVT_1"/>
    <property type="match status" value="1"/>
</dbReference>
<dbReference type="EMBL" id="VSRR010044852">
    <property type="protein sequence ID" value="MPC77030.1"/>
    <property type="molecule type" value="Genomic_DNA"/>
</dbReference>
<dbReference type="AlphaFoldDB" id="A0A5B7HX37"/>
<feature type="compositionally biased region" description="Polar residues" evidence="1">
    <location>
        <begin position="113"/>
        <end position="125"/>
    </location>
</feature>
<proteinExistence type="predicted"/>
<protein>
    <recommendedName>
        <fullName evidence="2">Reverse transcriptase domain-containing protein</fullName>
    </recommendedName>
</protein>
<dbReference type="Gene3D" id="3.30.70.270">
    <property type="match status" value="1"/>
</dbReference>
<dbReference type="OrthoDB" id="6366904at2759"/>
<evidence type="ECO:0000256" key="1">
    <source>
        <dbReference type="SAM" id="MobiDB-lite"/>
    </source>
</evidence>